<sequence>MNALEEDLVRIEAWRALGMAGASPLLKNIREAAGQLIRSSEEDEHVQNYALQTLALRQHGNFNLYRDVINNELQR</sequence>
<dbReference type="RefSeq" id="WP_110899547.1">
    <property type="nucleotide sequence ID" value="NZ_CP054614.1"/>
</dbReference>
<organism evidence="1 2">
    <name type="scientific">Paenibacillus barcinonensis</name>
    <dbReference type="NCBI Taxonomy" id="198119"/>
    <lineage>
        <taxon>Bacteria</taxon>
        <taxon>Bacillati</taxon>
        <taxon>Bacillota</taxon>
        <taxon>Bacilli</taxon>
        <taxon>Bacillales</taxon>
        <taxon>Paenibacillaceae</taxon>
        <taxon>Paenibacillus</taxon>
    </lineage>
</organism>
<proteinExistence type="predicted"/>
<evidence type="ECO:0000313" key="2">
    <source>
        <dbReference type="Proteomes" id="UP000509327"/>
    </source>
</evidence>
<keyword evidence="2" id="KW-1185">Reference proteome</keyword>
<name>A0ABX6QAF0_PAEBA</name>
<gene>
    <name evidence="1" type="ORF">HUB98_21640</name>
</gene>
<dbReference type="Proteomes" id="UP000509327">
    <property type="component" value="Chromosome"/>
</dbReference>
<evidence type="ECO:0000313" key="1">
    <source>
        <dbReference type="EMBL" id="QKS58575.1"/>
    </source>
</evidence>
<dbReference type="EMBL" id="CP054614">
    <property type="protein sequence ID" value="QKS58575.1"/>
    <property type="molecule type" value="Genomic_DNA"/>
</dbReference>
<reference evidence="1 2" key="1">
    <citation type="submission" date="2020-06" db="EMBL/GenBank/DDBJ databases">
        <title>Complete genome of Paenibacillus barcinonensis KACC11450.</title>
        <authorList>
            <person name="Kim M."/>
            <person name="Park Y.-J."/>
            <person name="Shin J.-H."/>
        </authorList>
    </citation>
    <scope>NUCLEOTIDE SEQUENCE [LARGE SCALE GENOMIC DNA]</scope>
    <source>
        <strain evidence="1 2">KACC11450</strain>
    </source>
</reference>
<evidence type="ECO:0008006" key="3">
    <source>
        <dbReference type="Google" id="ProtNLM"/>
    </source>
</evidence>
<accession>A0ABX6QAF0</accession>
<protein>
    <recommendedName>
        <fullName evidence="3">HEAT repeat protein</fullName>
    </recommendedName>
</protein>